<gene>
    <name evidence="2" type="ORF">KCV03_g230</name>
</gene>
<organism evidence="2 3">
    <name type="scientific">Aureobasidium melanogenum</name>
    <name type="common">Aureobasidium pullulans var. melanogenum</name>
    <dbReference type="NCBI Taxonomy" id="46634"/>
    <lineage>
        <taxon>Eukaryota</taxon>
        <taxon>Fungi</taxon>
        <taxon>Dikarya</taxon>
        <taxon>Ascomycota</taxon>
        <taxon>Pezizomycotina</taxon>
        <taxon>Dothideomycetes</taxon>
        <taxon>Dothideomycetidae</taxon>
        <taxon>Dothideales</taxon>
        <taxon>Saccotheciaceae</taxon>
        <taxon>Aureobasidium</taxon>
    </lineage>
</organism>
<feature type="compositionally biased region" description="Basic and acidic residues" evidence="1">
    <location>
        <begin position="135"/>
        <end position="150"/>
    </location>
</feature>
<feature type="region of interest" description="Disordered" evidence="1">
    <location>
        <begin position="122"/>
        <end position="169"/>
    </location>
</feature>
<feature type="non-terminal residue" evidence="2">
    <location>
        <position position="1"/>
    </location>
</feature>
<feature type="region of interest" description="Disordered" evidence="1">
    <location>
        <begin position="260"/>
        <end position="293"/>
    </location>
</feature>
<reference evidence="2" key="1">
    <citation type="journal article" date="2021" name="J Fungi (Basel)">
        <title>Virulence traits and population genomics of the black yeast Aureobasidium melanogenum.</title>
        <authorList>
            <person name="Cernosa A."/>
            <person name="Sun X."/>
            <person name="Gostincar C."/>
            <person name="Fang C."/>
            <person name="Gunde-Cimerman N."/>
            <person name="Song Z."/>
        </authorList>
    </citation>
    <scope>NUCLEOTIDE SEQUENCE</scope>
    <source>
        <strain evidence="2">EXF-8016</strain>
    </source>
</reference>
<name>A0A9P8GRY9_AURME</name>
<feature type="non-terminal residue" evidence="2">
    <location>
        <position position="311"/>
    </location>
</feature>
<sequence>LANGNVVTGQDVSVEELASGLVCLHVGTTGEDLGAEESGLVVAVVGSVNGSVAIVDRRGEAIGRLNALLALAEGFRNRAARDGVTLSSALLRVVRGKVGEAEDYSRVVGGVQVLEGLSVARGCSSSGSSAGKGRVGKERRGGVGRRDRARAAGLNGTGTTSAKSGRAGAVGGAVRDIDLGLTSQDRSLNGSSSRVGVVVDNQLISVGRNGDVGGSLDGVDQREVKLLRDGRSECKGRSCGQESERAHDRWHIIVKCYRSGQTSSRSPRRRPQWANSRPDIRGSGQLREGNRRQSLYGTQHRKWNTRWAMVV</sequence>
<evidence type="ECO:0000313" key="2">
    <source>
        <dbReference type="EMBL" id="KAH0237944.1"/>
    </source>
</evidence>
<dbReference type="EMBL" id="JAHFYH010000001">
    <property type="protein sequence ID" value="KAH0237944.1"/>
    <property type="molecule type" value="Genomic_DNA"/>
</dbReference>
<feature type="compositionally biased region" description="Low complexity" evidence="1">
    <location>
        <begin position="122"/>
        <end position="132"/>
    </location>
</feature>
<evidence type="ECO:0000313" key="3">
    <source>
        <dbReference type="Proteomes" id="UP000767238"/>
    </source>
</evidence>
<dbReference type="Proteomes" id="UP000767238">
    <property type="component" value="Unassembled WGS sequence"/>
</dbReference>
<reference evidence="2" key="2">
    <citation type="submission" date="2021-08" db="EMBL/GenBank/DDBJ databases">
        <authorList>
            <person name="Gostincar C."/>
            <person name="Sun X."/>
            <person name="Song Z."/>
            <person name="Gunde-Cimerman N."/>
        </authorList>
    </citation>
    <scope>NUCLEOTIDE SEQUENCE</scope>
    <source>
        <strain evidence="2">EXF-8016</strain>
    </source>
</reference>
<dbReference type="AlphaFoldDB" id="A0A9P8GRY9"/>
<accession>A0A9P8GRY9</accession>
<proteinExistence type="predicted"/>
<evidence type="ECO:0000256" key="1">
    <source>
        <dbReference type="SAM" id="MobiDB-lite"/>
    </source>
</evidence>
<comment type="caution">
    <text evidence="2">The sequence shown here is derived from an EMBL/GenBank/DDBJ whole genome shotgun (WGS) entry which is preliminary data.</text>
</comment>
<protein>
    <submittedName>
        <fullName evidence="2">Uncharacterized protein</fullName>
    </submittedName>
</protein>